<feature type="compositionally biased region" description="Acidic residues" evidence="1">
    <location>
        <begin position="66"/>
        <end position="82"/>
    </location>
</feature>
<sequence>MPEQTHLLEVFSLEQTMIDFMARTDESIRRLQIQVELMVDELRNSPSEALPTNMEEQGEAFNERSELEDDELELPIDNDDPPIPEVINEVWKNKEVEPEKPIEVMEHELTMDLNPSPLNIGPLFPFPRCSLEITQYIQKEELTKPVEDQVNGELGEDVIGSDEGFYVKVSSQIPIFKNQCIQVSHLPLELDLKAYCALKERNFDMVVAEERSNVLEEMNES</sequence>
<reference evidence="3" key="1">
    <citation type="submission" date="2025-08" db="UniProtKB">
        <authorList>
            <consortium name="RefSeq"/>
        </authorList>
    </citation>
    <scope>IDENTIFICATION</scope>
</reference>
<organism evidence="2 3">
    <name type="scientific">Momordica charantia</name>
    <name type="common">Bitter gourd</name>
    <name type="synonym">Balsam pear</name>
    <dbReference type="NCBI Taxonomy" id="3673"/>
    <lineage>
        <taxon>Eukaryota</taxon>
        <taxon>Viridiplantae</taxon>
        <taxon>Streptophyta</taxon>
        <taxon>Embryophyta</taxon>
        <taxon>Tracheophyta</taxon>
        <taxon>Spermatophyta</taxon>
        <taxon>Magnoliopsida</taxon>
        <taxon>eudicotyledons</taxon>
        <taxon>Gunneridae</taxon>
        <taxon>Pentapetalae</taxon>
        <taxon>rosids</taxon>
        <taxon>fabids</taxon>
        <taxon>Cucurbitales</taxon>
        <taxon>Cucurbitaceae</taxon>
        <taxon>Momordiceae</taxon>
        <taxon>Momordica</taxon>
    </lineage>
</organism>
<gene>
    <name evidence="3" type="primary">LOC111024352</name>
</gene>
<evidence type="ECO:0000313" key="3">
    <source>
        <dbReference type="RefSeq" id="XP_022157694.1"/>
    </source>
</evidence>
<dbReference type="AlphaFoldDB" id="A0A6J1DXA5"/>
<proteinExistence type="predicted"/>
<name>A0A6J1DXA5_MOMCH</name>
<dbReference type="GeneID" id="111024352"/>
<keyword evidence="2" id="KW-1185">Reference proteome</keyword>
<protein>
    <submittedName>
        <fullName evidence="3">Uncharacterized protein LOC111024352</fullName>
    </submittedName>
</protein>
<feature type="region of interest" description="Disordered" evidence="1">
    <location>
        <begin position="48"/>
        <end position="84"/>
    </location>
</feature>
<dbReference type="RefSeq" id="XP_022157694.1">
    <property type="nucleotide sequence ID" value="XM_022302002.1"/>
</dbReference>
<dbReference type="KEGG" id="mcha:111024352"/>
<accession>A0A6J1DXA5</accession>
<dbReference type="Proteomes" id="UP000504603">
    <property type="component" value="Unplaced"/>
</dbReference>
<evidence type="ECO:0000256" key="1">
    <source>
        <dbReference type="SAM" id="MobiDB-lite"/>
    </source>
</evidence>
<evidence type="ECO:0000313" key="2">
    <source>
        <dbReference type="Proteomes" id="UP000504603"/>
    </source>
</evidence>